<evidence type="ECO:0000313" key="2">
    <source>
        <dbReference type="EMBL" id="MCL9808934.1"/>
    </source>
</evidence>
<reference evidence="2 3" key="1">
    <citation type="submission" date="2022-05" db="EMBL/GenBank/DDBJ databases">
        <title>Flavobacterium sp., isolated from activated sludge.</title>
        <authorList>
            <person name="Ran Q."/>
        </authorList>
    </citation>
    <scope>NUCLEOTIDE SEQUENCE [LARGE SCALE GENOMIC DNA]</scope>
    <source>
        <strain evidence="2 3">HXWNR70</strain>
    </source>
</reference>
<gene>
    <name evidence="2" type="ORF">NAT50_06125</name>
</gene>
<protein>
    <recommendedName>
        <fullName evidence="4">MFS transporter</fullName>
    </recommendedName>
</protein>
<evidence type="ECO:0000313" key="3">
    <source>
        <dbReference type="Proteomes" id="UP001317191"/>
    </source>
</evidence>
<keyword evidence="1" id="KW-0812">Transmembrane</keyword>
<proteinExistence type="predicted"/>
<dbReference type="Proteomes" id="UP001317191">
    <property type="component" value="Unassembled WGS sequence"/>
</dbReference>
<keyword evidence="1" id="KW-1133">Transmembrane helix</keyword>
<accession>A0ABT0TPD6</accession>
<keyword evidence="1" id="KW-0472">Membrane</keyword>
<evidence type="ECO:0000256" key="1">
    <source>
        <dbReference type="SAM" id="Phobius"/>
    </source>
</evidence>
<organism evidence="2 3">
    <name type="scientific">Flavobacterium luminosum</name>
    <dbReference type="NCBI Taxonomy" id="2949086"/>
    <lineage>
        <taxon>Bacteria</taxon>
        <taxon>Pseudomonadati</taxon>
        <taxon>Bacteroidota</taxon>
        <taxon>Flavobacteriia</taxon>
        <taxon>Flavobacteriales</taxon>
        <taxon>Flavobacteriaceae</taxon>
        <taxon>Flavobacterium</taxon>
    </lineage>
</organism>
<feature type="transmembrane region" description="Helical" evidence="1">
    <location>
        <begin position="65"/>
        <end position="85"/>
    </location>
</feature>
<name>A0ABT0TPD6_9FLAO</name>
<keyword evidence="3" id="KW-1185">Reference proteome</keyword>
<dbReference type="EMBL" id="JAMLJM010000003">
    <property type="protein sequence ID" value="MCL9808934.1"/>
    <property type="molecule type" value="Genomic_DNA"/>
</dbReference>
<dbReference type="RefSeq" id="WP_250592334.1">
    <property type="nucleotide sequence ID" value="NZ_JAMLJM010000003.1"/>
</dbReference>
<sequence>MSVALGSALGAAVLHHWFIHIANKNFQLISSSFDGINRQFLLTPQAQLAEILNKQVLMVSFKETYGLLVLLSLVCMAFFVSYRFTLSPIQVKYPKIRTIKKMLRKEIA</sequence>
<evidence type="ECO:0008006" key="4">
    <source>
        <dbReference type="Google" id="ProtNLM"/>
    </source>
</evidence>
<comment type="caution">
    <text evidence="2">The sequence shown here is derived from an EMBL/GenBank/DDBJ whole genome shotgun (WGS) entry which is preliminary data.</text>
</comment>